<dbReference type="SUPFAM" id="SSF49764">
    <property type="entry name" value="HSP20-like chaperones"/>
    <property type="match status" value="1"/>
</dbReference>
<comment type="similarity">
    <text evidence="1 2">Belongs to the small heat shock protein (HSP20) family.</text>
</comment>
<dbReference type="Proteomes" id="UP000054695">
    <property type="component" value="Unassembled WGS sequence"/>
</dbReference>
<feature type="domain" description="SHSP" evidence="3">
    <location>
        <begin position="33"/>
        <end position="145"/>
    </location>
</feature>
<comment type="caution">
    <text evidence="4">The sequence shown here is derived from an EMBL/GenBank/DDBJ whole genome shotgun (WGS) entry which is preliminary data.</text>
</comment>
<dbReference type="InterPro" id="IPR031107">
    <property type="entry name" value="Small_HSP"/>
</dbReference>
<dbReference type="InterPro" id="IPR008978">
    <property type="entry name" value="HSP20-like_chaperone"/>
</dbReference>
<dbReference type="Pfam" id="PF00011">
    <property type="entry name" value="HSP20"/>
    <property type="match status" value="1"/>
</dbReference>
<protein>
    <submittedName>
        <fullName evidence="4">Heat shock protein, Hsp20 family</fullName>
    </submittedName>
</protein>
<evidence type="ECO:0000256" key="1">
    <source>
        <dbReference type="PROSITE-ProRule" id="PRU00285"/>
    </source>
</evidence>
<dbReference type="AlphaFoldDB" id="A0A0W0RIL7"/>
<reference evidence="4 5" key="1">
    <citation type="submission" date="2015-11" db="EMBL/GenBank/DDBJ databases">
        <title>Genomic analysis of 38 Legionella species identifies large and diverse effector repertoires.</title>
        <authorList>
            <person name="Burstein D."/>
            <person name="Amaro F."/>
            <person name="Zusman T."/>
            <person name="Lifshitz Z."/>
            <person name="Cohen O."/>
            <person name="Gilbert J.A."/>
            <person name="Pupko T."/>
            <person name="Shuman H.A."/>
            <person name="Segal G."/>
        </authorList>
    </citation>
    <scope>NUCLEOTIDE SEQUENCE [LARGE SCALE GENOMIC DNA]</scope>
    <source>
        <strain evidence="4 5">WIGA</strain>
    </source>
</reference>
<keyword evidence="4" id="KW-0346">Stress response</keyword>
<evidence type="ECO:0000256" key="2">
    <source>
        <dbReference type="RuleBase" id="RU003616"/>
    </source>
</evidence>
<accession>A0A0W0RIL7</accession>
<dbReference type="PATRIC" id="fig|447.4.peg.2638"/>
<dbReference type="STRING" id="447.Lboz_2483"/>
<sequence length="146" mass="17053">MSIIRRDYFPVYNELGSFLENFFRGQQADSSIVDTSTWTTPVDIKEEKERFLVLADIPGVNKEDIQISLEHNILTLRGERHFEKTENKNGYTRMERSQGQFYRRFSLPQTADDTKISAKYKQGVLEISIPKKEMAVEKKIDITVEE</sequence>
<evidence type="ECO:0000259" key="3">
    <source>
        <dbReference type="PROSITE" id="PS01031"/>
    </source>
</evidence>
<dbReference type="Gene3D" id="2.60.40.790">
    <property type="match status" value="1"/>
</dbReference>
<dbReference type="OrthoDB" id="9792695at2"/>
<proteinExistence type="inferred from homology"/>
<gene>
    <name evidence="4" type="ORF">Lboz_2483</name>
</gene>
<evidence type="ECO:0000313" key="5">
    <source>
        <dbReference type="Proteomes" id="UP000054695"/>
    </source>
</evidence>
<dbReference type="RefSeq" id="WP_058460091.1">
    <property type="nucleotide sequence ID" value="NZ_CAAAIY010000005.1"/>
</dbReference>
<dbReference type="PANTHER" id="PTHR11527">
    <property type="entry name" value="HEAT-SHOCK PROTEIN 20 FAMILY MEMBER"/>
    <property type="match status" value="1"/>
</dbReference>
<organism evidence="4 5">
    <name type="scientific">Legionella bozemanae</name>
    <name type="common">Fluoribacter bozemanae</name>
    <dbReference type="NCBI Taxonomy" id="447"/>
    <lineage>
        <taxon>Bacteria</taxon>
        <taxon>Pseudomonadati</taxon>
        <taxon>Pseudomonadota</taxon>
        <taxon>Gammaproteobacteria</taxon>
        <taxon>Legionellales</taxon>
        <taxon>Legionellaceae</taxon>
        <taxon>Legionella</taxon>
    </lineage>
</organism>
<keyword evidence="5" id="KW-1185">Reference proteome</keyword>
<dbReference type="InterPro" id="IPR002068">
    <property type="entry name" value="A-crystallin/Hsp20_dom"/>
</dbReference>
<dbReference type="PROSITE" id="PS01031">
    <property type="entry name" value="SHSP"/>
    <property type="match status" value="1"/>
</dbReference>
<name>A0A0W0RIL7_LEGBO</name>
<dbReference type="EMBL" id="LNXU01000032">
    <property type="protein sequence ID" value="KTC70906.1"/>
    <property type="molecule type" value="Genomic_DNA"/>
</dbReference>
<dbReference type="CDD" id="cd06464">
    <property type="entry name" value="ACD_sHsps-like"/>
    <property type="match status" value="1"/>
</dbReference>
<evidence type="ECO:0000313" key="4">
    <source>
        <dbReference type="EMBL" id="KTC70906.1"/>
    </source>
</evidence>